<dbReference type="RefSeq" id="XP_009218430.1">
    <property type="nucleotide sequence ID" value="XM_009220166.1"/>
</dbReference>
<dbReference type="VEuPathDB" id="FungiDB:GGTG_02394"/>
<keyword evidence="3" id="KW-1185">Reference proteome</keyword>
<reference evidence="2" key="4">
    <citation type="journal article" date="2015" name="G3 (Bethesda)">
        <title>Genome sequences of three phytopathogenic species of the Magnaporthaceae family of fungi.</title>
        <authorList>
            <person name="Okagaki L.H."/>
            <person name="Nunes C.C."/>
            <person name="Sailsbery J."/>
            <person name="Clay B."/>
            <person name="Brown D."/>
            <person name="John T."/>
            <person name="Oh Y."/>
            <person name="Young N."/>
            <person name="Fitzgerald M."/>
            <person name="Haas B.J."/>
            <person name="Zeng Q."/>
            <person name="Young S."/>
            <person name="Adiconis X."/>
            <person name="Fan L."/>
            <person name="Levin J.Z."/>
            <person name="Mitchell T.K."/>
            <person name="Okubara P.A."/>
            <person name="Farman M.L."/>
            <person name="Kohn L.M."/>
            <person name="Birren B."/>
            <person name="Ma L.-J."/>
            <person name="Dean R.A."/>
        </authorList>
    </citation>
    <scope>NUCLEOTIDE SEQUENCE</scope>
    <source>
        <strain evidence="2">R3-111a-1</strain>
    </source>
</reference>
<dbReference type="STRING" id="644352.J3NM90"/>
<dbReference type="PANTHER" id="PTHR24148">
    <property type="entry name" value="ANKYRIN REPEAT DOMAIN-CONTAINING PROTEIN 39 HOMOLOG-RELATED"/>
    <property type="match status" value="1"/>
</dbReference>
<evidence type="ECO:0000313" key="2">
    <source>
        <dbReference type="EnsemblFungi" id="EJT82421"/>
    </source>
</evidence>
<dbReference type="Proteomes" id="UP000006039">
    <property type="component" value="Unassembled WGS sequence"/>
</dbReference>
<evidence type="ECO:0000313" key="3">
    <source>
        <dbReference type="Proteomes" id="UP000006039"/>
    </source>
</evidence>
<gene>
    <name evidence="2" type="primary">20342852</name>
    <name evidence="1" type="ORF">GGTG_02394</name>
</gene>
<protein>
    <recommendedName>
        <fullName evidence="4">Heterokaryon incompatibility domain-containing protein</fullName>
    </recommendedName>
</protein>
<sequence length="448" mass="49675">MMRQLYAVATCAIAWLGDAPDNPHDLVWLLVTPDATRQPDERKSGERIEFCPSDLDSASYIAAVRLPSSRLADGDDIAHLRDQLGGTRLSDGLQRRIIKGPQGSSVSDSGIATIELLTSNDGVHWDDERLDSTDMLHLTDWLLSDWWLRAWTVQEAAVAQSLVYMVGKAKLPPESLQKLLYSFNDHHLRRQCCNVDNLGRGHDLQLGKTITLSLSRVRAVKKLDERLKRQKRGGPALSLSSVAAMCRGRRATNPRDKVYAITGLLPGFSTTWIDYGLSVESTYESAAHQCILSVKRLDVLSFCHYPPEVYHNTSFSQVVPSEDIVELSLPSWVPNWTLRYEAAGETAVLRREEIMDIWTMTDMPGRWLASGAAACEAVIGQQDPPGLLGISGRCFDTVVVLGVPHLNPEPGCHEVFYVWRLVSGVDKDPMSPYPGVETDSTRTKGHCA</sequence>
<reference evidence="1" key="2">
    <citation type="submission" date="2010-07" db="EMBL/GenBank/DDBJ databases">
        <authorList>
            <consortium name="The Broad Institute Genome Sequencing Platform"/>
            <consortium name="Broad Institute Genome Sequencing Center for Infectious Disease"/>
            <person name="Ma L.-J."/>
            <person name="Dead R."/>
            <person name="Young S."/>
            <person name="Zeng Q."/>
            <person name="Koehrsen M."/>
            <person name="Alvarado L."/>
            <person name="Berlin A."/>
            <person name="Chapman S.B."/>
            <person name="Chen Z."/>
            <person name="Freedman E."/>
            <person name="Gellesch M."/>
            <person name="Goldberg J."/>
            <person name="Griggs A."/>
            <person name="Gujja S."/>
            <person name="Heilman E.R."/>
            <person name="Heiman D."/>
            <person name="Hepburn T."/>
            <person name="Howarth C."/>
            <person name="Jen D."/>
            <person name="Larson L."/>
            <person name="Mehta T."/>
            <person name="Neiman D."/>
            <person name="Pearson M."/>
            <person name="Roberts A."/>
            <person name="Saif S."/>
            <person name="Shea T."/>
            <person name="Shenoy N."/>
            <person name="Sisk P."/>
            <person name="Stolte C."/>
            <person name="Sykes S."/>
            <person name="Walk T."/>
            <person name="White J."/>
            <person name="Yandava C."/>
            <person name="Haas B."/>
            <person name="Nusbaum C."/>
            <person name="Birren B."/>
        </authorList>
    </citation>
    <scope>NUCLEOTIDE SEQUENCE</scope>
    <source>
        <strain evidence="1">R3-111a-1</strain>
    </source>
</reference>
<accession>J3NM90</accession>
<reference evidence="3" key="1">
    <citation type="submission" date="2010-07" db="EMBL/GenBank/DDBJ databases">
        <title>The genome sequence of Gaeumannomyces graminis var. tritici strain R3-111a-1.</title>
        <authorList>
            <consortium name="The Broad Institute Genome Sequencing Platform"/>
            <person name="Ma L.-J."/>
            <person name="Dead R."/>
            <person name="Young S."/>
            <person name="Zeng Q."/>
            <person name="Koehrsen M."/>
            <person name="Alvarado L."/>
            <person name="Berlin A."/>
            <person name="Chapman S.B."/>
            <person name="Chen Z."/>
            <person name="Freedman E."/>
            <person name="Gellesch M."/>
            <person name="Goldberg J."/>
            <person name="Griggs A."/>
            <person name="Gujja S."/>
            <person name="Heilman E.R."/>
            <person name="Heiman D."/>
            <person name="Hepburn T."/>
            <person name="Howarth C."/>
            <person name="Jen D."/>
            <person name="Larson L."/>
            <person name="Mehta T."/>
            <person name="Neiman D."/>
            <person name="Pearson M."/>
            <person name="Roberts A."/>
            <person name="Saif S."/>
            <person name="Shea T."/>
            <person name="Shenoy N."/>
            <person name="Sisk P."/>
            <person name="Stolte C."/>
            <person name="Sykes S."/>
            <person name="Walk T."/>
            <person name="White J."/>
            <person name="Yandava C."/>
            <person name="Haas B."/>
            <person name="Nusbaum C."/>
            <person name="Birren B."/>
        </authorList>
    </citation>
    <scope>NUCLEOTIDE SEQUENCE [LARGE SCALE GENOMIC DNA]</scope>
    <source>
        <strain evidence="3">R3-111a-1</strain>
    </source>
</reference>
<dbReference type="eggNOG" id="ENOG502SS3X">
    <property type="taxonomic scope" value="Eukaryota"/>
</dbReference>
<dbReference type="GeneID" id="20342852"/>
<dbReference type="InterPro" id="IPR052895">
    <property type="entry name" value="HetReg/Transcr_Mod"/>
</dbReference>
<organism evidence="1">
    <name type="scientific">Gaeumannomyces tritici (strain R3-111a-1)</name>
    <name type="common">Wheat and barley take-all root rot fungus</name>
    <name type="synonym">Gaeumannomyces graminis var. tritici</name>
    <dbReference type="NCBI Taxonomy" id="644352"/>
    <lineage>
        <taxon>Eukaryota</taxon>
        <taxon>Fungi</taxon>
        <taxon>Dikarya</taxon>
        <taxon>Ascomycota</taxon>
        <taxon>Pezizomycotina</taxon>
        <taxon>Sordariomycetes</taxon>
        <taxon>Sordariomycetidae</taxon>
        <taxon>Magnaporthales</taxon>
        <taxon>Magnaporthaceae</taxon>
        <taxon>Gaeumannomyces</taxon>
    </lineage>
</organism>
<reference evidence="1" key="3">
    <citation type="submission" date="2010-09" db="EMBL/GenBank/DDBJ databases">
        <title>Annotation of Gaeumannomyces graminis var. tritici R3-111a-1.</title>
        <authorList>
            <consortium name="The Broad Institute Genome Sequencing Platform"/>
            <person name="Ma L.-J."/>
            <person name="Dead R."/>
            <person name="Young S.K."/>
            <person name="Zeng Q."/>
            <person name="Gargeya S."/>
            <person name="Fitzgerald M."/>
            <person name="Haas B."/>
            <person name="Abouelleil A."/>
            <person name="Alvarado L."/>
            <person name="Arachchi H.M."/>
            <person name="Berlin A."/>
            <person name="Brown A."/>
            <person name="Chapman S.B."/>
            <person name="Chen Z."/>
            <person name="Dunbar C."/>
            <person name="Freedman E."/>
            <person name="Gearin G."/>
            <person name="Gellesch M."/>
            <person name="Goldberg J."/>
            <person name="Griggs A."/>
            <person name="Gujja S."/>
            <person name="Heiman D."/>
            <person name="Howarth C."/>
            <person name="Larson L."/>
            <person name="Lui A."/>
            <person name="MacDonald P.J.P."/>
            <person name="Mehta T."/>
            <person name="Montmayeur A."/>
            <person name="Murphy C."/>
            <person name="Neiman D."/>
            <person name="Pearson M."/>
            <person name="Priest M."/>
            <person name="Roberts A."/>
            <person name="Saif S."/>
            <person name="Shea T."/>
            <person name="Shenoy N."/>
            <person name="Sisk P."/>
            <person name="Stolte C."/>
            <person name="Sykes S."/>
            <person name="Yandava C."/>
            <person name="Wortman J."/>
            <person name="Nusbaum C."/>
            <person name="Birren B."/>
        </authorList>
    </citation>
    <scope>NUCLEOTIDE SEQUENCE</scope>
    <source>
        <strain evidence="1">R3-111a-1</strain>
    </source>
</reference>
<evidence type="ECO:0000313" key="1">
    <source>
        <dbReference type="EMBL" id="EJT82421.1"/>
    </source>
</evidence>
<name>J3NM90_GAET3</name>
<evidence type="ECO:0008006" key="4">
    <source>
        <dbReference type="Google" id="ProtNLM"/>
    </source>
</evidence>
<reference evidence="2" key="5">
    <citation type="submission" date="2018-04" db="UniProtKB">
        <authorList>
            <consortium name="EnsemblFungi"/>
        </authorList>
    </citation>
    <scope>IDENTIFICATION</scope>
    <source>
        <strain evidence="2">R3-111a-1</strain>
    </source>
</reference>
<dbReference type="OrthoDB" id="3553147at2759"/>
<dbReference type="HOGENOM" id="CLU_611169_0_0_1"/>
<dbReference type="AlphaFoldDB" id="J3NM90"/>
<dbReference type="EnsemblFungi" id="EJT82421">
    <property type="protein sequence ID" value="EJT82421"/>
    <property type="gene ID" value="GGTG_02394"/>
</dbReference>
<proteinExistence type="predicted"/>
<dbReference type="PANTHER" id="PTHR24148:SF73">
    <property type="entry name" value="HET DOMAIN PROTEIN (AFU_ORTHOLOGUE AFUA_8G01020)"/>
    <property type="match status" value="1"/>
</dbReference>
<dbReference type="EMBL" id="GL385395">
    <property type="protein sequence ID" value="EJT82421.1"/>
    <property type="molecule type" value="Genomic_DNA"/>
</dbReference>